<organism evidence="9 10">
    <name type="scientific">Pichia kudriavzevii</name>
    <name type="common">Yeast</name>
    <name type="synonym">Issatchenkia orientalis</name>
    <dbReference type="NCBI Taxonomy" id="4909"/>
    <lineage>
        <taxon>Eukaryota</taxon>
        <taxon>Fungi</taxon>
        <taxon>Dikarya</taxon>
        <taxon>Ascomycota</taxon>
        <taxon>Saccharomycotina</taxon>
        <taxon>Pichiomycetes</taxon>
        <taxon>Pichiales</taxon>
        <taxon>Pichiaceae</taxon>
        <taxon>Pichia</taxon>
    </lineage>
</organism>
<dbReference type="GO" id="GO:0005829">
    <property type="term" value="C:cytosol"/>
    <property type="evidence" value="ECO:0007669"/>
    <property type="project" value="TreeGrafter"/>
</dbReference>
<dbReference type="NCBIfam" id="TIGR01027">
    <property type="entry name" value="proB"/>
    <property type="match status" value="1"/>
</dbReference>
<dbReference type="GO" id="GO:0003723">
    <property type="term" value="F:RNA binding"/>
    <property type="evidence" value="ECO:0007669"/>
    <property type="project" value="InterPro"/>
</dbReference>
<dbReference type="InterPro" id="IPR002478">
    <property type="entry name" value="PUA"/>
</dbReference>
<evidence type="ECO:0000259" key="8">
    <source>
        <dbReference type="SMART" id="SM00359"/>
    </source>
</evidence>
<dbReference type="InterPro" id="IPR041739">
    <property type="entry name" value="G5K_ProB"/>
</dbReference>
<evidence type="ECO:0000256" key="5">
    <source>
        <dbReference type="ARBA" id="ARBA00022741"/>
    </source>
</evidence>
<dbReference type="SMART" id="SM00359">
    <property type="entry name" value="PUA"/>
    <property type="match status" value="1"/>
</dbReference>
<dbReference type="FunFam" id="3.40.1160.10:FF:000018">
    <property type="entry name" value="Glutamate 5-kinase"/>
    <property type="match status" value="1"/>
</dbReference>
<keyword evidence="3" id="KW-0641">Proline biosynthesis</keyword>
<dbReference type="Proteomes" id="UP000189274">
    <property type="component" value="Unassembled WGS sequence"/>
</dbReference>
<dbReference type="PROSITE" id="PS50890">
    <property type="entry name" value="PUA"/>
    <property type="match status" value="1"/>
</dbReference>
<dbReference type="PRINTS" id="PR00474">
    <property type="entry name" value="GLU5KINASE"/>
</dbReference>
<feature type="domain" description="PUA" evidence="8">
    <location>
        <begin position="298"/>
        <end position="387"/>
    </location>
</feature>
<dbReference type="VEuPathDB" id="FungiDB:C5L36_0B07370"/>
<dbReference type="InterPro" id="IPR019797">
    <property type="entry name" value="Glutamate_5-kinase_CS"/>
</dbReference>
<dbReference type="Gene3D" id="2.30.130.10">
    <property type="entry name" value="PUA domain"/>
    <property type="match status" value="1"/>
</dbReference>
<dbReference type="Pfam" id="PF01472">
    <property type="entry name" value="PUA"/>
    <property type="match status" value="1"/>
</dbReference>
<comment type="caution">
    <text evidence="9">The sequence shown here is derived from an EMBL/GenBank/DDBJ whole genome shotgun (WGS) entry which is preliminary data.</text>
</comment>
<dbReference type="CDD" id="cd21157">
    <property type="entry name" value="PUA_G5K"/>
    <property type="match status" value="1"/>
</dbReference>
<dbReference type="EMBL" id="MQVM01000041">
    <property type="protein sequence ID" value="ONH71167.1"/>
    <property type="molecule type" value="Genomic_DNA"/>
</dbReference>
<dbReference type="GO" id="GO:0005524">
    <property type="term" value="F:ATP binding"/>
    <property type="evidence" value="ECO:0007669"/>
    <property type="project" value="UniProtKB-KW"/>
</dbReference>
<dbReference type="CDD" id="cd04242">
    <property type="entry name" value="AAK_G5K_ProB"/>
    <property type="match status" value="1"/>
</dbReference>
<dbReference type="Pfam" id="PF00696">
    <property type="entry name" value="AA_kinase"/>
    <property type="match status" value="1"/>
</dbReference>
<keyword evidence="5" id="KW-0547">Nucleotide-binding</keyword>
<evidence type="ECO:0000256" key="1">
    <source>
        <dbReference type="ARBA" id="ARBA00022490"/>
    </source>
</evidence>
<dbReference type="PANTHER" id="PTHR43654:SF3">
    <property type="entry name" value="GLUTAMATE 5-KINASE"/>
    <property type="match status" value="1"/>
</dbReference>
<dbReference type="HAMAP" id="MF_00456">
    <property type="entry name" value="ProB"/>
    <property type="match status" value="1"/>
</dbReference>
<dbReference type="GO" id="GO:1901607">
    <property type="term" value="P:alpha-amino acid biosynthetic process"/>
    <property type="evidence" value="ECO:0007669"/>
    <property type="project" value="UniProtKB-ARBA"/>
</dbReference>
<evidence type="ECO:0000256" key="2">
    <source>
        <dbReference type="ARBA" id="ARBA00022605"/>
    </source>
</evidence>
<dbReference type="InterPro" id="IPR015947">
    <property type="entry name" value="PUA-like_sf"/>
</dbReference>
<dbReference type="PROSITE" id="PS00902">
    <property type="entry name" value="GLUTAMATE_5_KINASE"/>
    <property type="match status" value="1"/>
</dbReference>
<dbReference type="FunFam" id="2.30.130.10:FF:000008">
    <property type="entry name" value="Glutamate 5-kinase"/>
    <property type="match status" value="1"/>
</dbReference>
<dbReference type="Gene3D" id="3.40.1160.10">
    <property type="entry name" value="Acetylglutamate kinase-like"/>
    <property type="match status" value="2"/>
</dbReference>
<dbReference type="GO" id="GO:0004349">
    <property type="term" value="F:glutamate 5-kinase activity"/>
    <property type="evidence" value="ECO:0007669"/>
    <property type="project" value="InterPro"/>
</dbReference>
<dbReference type="PIRSF" id="PIRSF000729">
    <property type="entry name" value="GK"/>
    <property type="match status" value="1"/>
</dbReference>
<protein>
    <submittedName>
        <fullName evidence="9">Glutamate 5-kinase</fullName>
    </submittedName>
</protein>
<keyword evidence="6 9" id="KW-0418">Kinase</keyword>
<dbReference type="InterPro" id="IPR001057">
    <property type="entry name" value="Glu/AcGlu_kinase"/>
</dbReference>
<dbReference type="AlphaFoldDB" id="A0A1V2LG75"/>
<keyword evidence="1" id="KW-0963">Cytoplasm</keyword>
<dbReference type="InterPro" id="IPR036974">
    <property type="entry name" value="PUA_sf"/>
</dbReference>
<keyword evidence="4" id="KW-0808">Transferase</keyword>
<dbReference type="InterPro" id="IPR036393">
    <property type="entry name" value="AceGlu_kinase-like_sf"/>
</dbReference>
<dbReference type="InterPro" id="IPR011529">
    <property type="entry name" value="Glu_5kinase"/>
</dbReference>
<evidence type="ECO:0000256" key="3">
    <source>
        <dbReference type="ARBA" id="ARBA00022650"/>
    </source>
</evidence>
<name>A0A1V2LG75_PICKU</name>
<keyword evidence="7" id="KW-0067">ATP-binding</keyword>
<evidence type="ECO:0000313" key="9">
    <source>
        <dbReference type="EMBL" id="ONH71167.1"/>
    </source>
</evidence>
<dbReference type="SUPFAM" id="SSF88697">
    <property type="entry name" value="PUA domain-like"/>
    <property type="match status" value="1"/>
</dbReference>
<dbReference type="InterPro" id="IPR001048">
    <property type="entry name" value="Asp/Glu/Uridylate_kinase"/>
</dbReference>
<gene>
    <name evidence="9" type="ORF">BOH78_4638</name>
</gene>
<evidence type="ECO:0000256" key="6">
    <source>
        <dbReference type="ARBA" id="ARBA00022777"/>
    </source>
</evidence>
<evidence type="ECO:0000313" key="10">
    <source>
        <dbReference type="Proteomes" id="UP000189274"/>
    </source>
</evidence>
<evidence type="ECO:0000256" key="4">
    <source>
        <dbReference type="ARBA" id="ARBA00022679"/>
    </source>
</evidence>
<keyword evidence="2" id="KW-0028">Amino-acid biosynthesis</keyword>
<dbReference type="SUPFAM" id="SSF53633">
    <property type="entry name" value="Carbamate kinase-like"/>
    <property type="match status" value="1"/>
</dbReference>
<dbReference type="InterPro" id="IPR005715">
    <property type="entry name" value="Glu_5kinase/COase_Synthase"/>
</dbReference>
<proteinExistence type="inferred from homology"/>
<evidence type="ECO:0000256" key="7">
    <source>
        <dbReference type="ARBA" id="ARBA00022840"/>
    </source>
</evidence>
<sequence length="472" mass="52117">MSTIVVKLGSSSIVSESREPRIANISLLVSTLVNLRRQGHRVVLVSSGAIAMGLNETSLERKPKKLAAKQALAALGQGKLISLWDNLFKYYNQKTAQILLTRNDISEYSHFRNAENTLQELLSMDVIPIVNENDTISTQEIKFGDNDQLSAITAGMVNADYLFLLTDVDCLYTDNPKTNPDARKVLVVRDMNDLHVNTKSGAGSAVGTGGMETKILAADLATNAGITTIICHSNHPEQIEKMINHEPTNEPDYERANIEEESRLKEMEIPLHTRFIGHSKSHIKDRKFWLLHGLKPKGSLIVDYGCFQAITRVNRAGLLPVGIIGVEGHFNQLECVELRLGFKGVGRSVCFGRGRCNYNSSEIEKIKGVQSSRVGELLGYWDSEYVVHRDNMAVKLDNELEDIGGCCDKDLTFLKVCGRLGSCGGPISKERKTFKRRFSKGGTPSLDVSLAYGHSRKSGEVKPLEKDGLSRG</sequence>
<reference evidence="10" key="1">
    <citation type="journal article" date="2017" name="Genome Announc.">
        <title>Genome sequences of Cyberlindnera fabianii 65, Pichia kudriavzevii 129, and Saccharomyces cerevisiae 131 isolated from fermented masau fruits in Zimbabwe.</title>
        <authorList>
            <person name="van Rijswijck I.M.H."/>
            <person name="Derks M.F.L."/>
            <person name="Abee T."/>
            <person name="de Ridder D."/>
            <person name="Smid E.J."/>
        </authorList>
    </citation>
    <scope>NUCLEOTIDE SEQUENCE [LARGE SCALE GENOMIC DNA]</scope>
    <source>
        <strain evidence="10">129</strain>
    </source>
</reference>
<dbReference type="PANTHER" id="PTHR43654">
    <property type="entry name" value="GLUTAMATE 5-KINASE"/>
    <property type="match status" value="1"/>
</dbReference>
<accession>A0A1V2LG75</accession>